<gene>
    <name evidence="2" type="ORF">FA014_10895</name>
</gene>
<evidence type="ECO:0008006" key="4">
    <source>
        <dbReference type="Google" id="ProtNLM"/>
    </source>
</evidence>
<dbReference type="OrthoDB" id="5019546at2"/>
<comment type="caution">
    <text evidence="2">The sequence shown here is derived from an EMBL/GenBank/DDBJ whole genome shotgun (WGS) entry which is preliminary data.</text>
</comment>
<dbReference type="AlphaFoldDB" id="A0A7Z8JYJ7"/>
<evidence type="ECO:0000313" key="3">
    <source>
        <dbReference type="Proteomes" id="UP000308121"/>
    </source>
</evidence>
<keyword evidence="1" id="KW-0732">Signal</keyword>
<dbReference type="Proteomes" id="UP000308121">
    <property type="component" value="Unassembled WGS sequence"/>
</dbReference>
<accession>A0A7Z8JYJ7</accession>
<reference evidence="2 3" key="1">
    <citation type="submission" date="2019-05" db="EMBL/GenBank/DDBJ databases">
        <title>Genome sequence of Cellulomonas hominis strain CS1.</title>
        <authorList>
            <person name="Belmont J."/>
            <person name="Maclea K.S."/>
        </authorList>
    </citation>
    <scope>NUCLEOTIDE SEQUENCE [LARGE SCALE GENOMIC DNA]</scope>
    <source>
        <strain evidence="2 3">CS1</strain>
    </source>
</reference>
<protein>
    <recommendedName>
        <fullName evidence="4">Secreted protein</fullName>
    </recommendedName>
</protein>
<dbReference type="RefSeq" id="WP_154729709.1">
    <property type="nucleotide sequence ID" value="NZ_SZYE01000079.1"/>
</dbReference>
<name>A0A7Z8JYJ7_9CELL</name>
<evidence type="ECO:0000256" key="1">
    <source>
        <dbReference type="SAM" id="SignalP"/>
    </source>
</evidence>
<dbReference type="EMBL" id="SZYE01000079">
    <property type="protein sequence ID" value="TKR23499.1"/>
    <property type="molecule type" value="Genomic_DNA"/>
</dbReference>
<proteinExistence type="predicted"/>
<feature type="signal peptide" evidence="1">
    <location>
        <begin position="1"/>
        <end position="19"/>
    </location>
</feature>
<feature type="chain" id="PRO_5031366696" description="Secreted protein" evidence="1">
    <location>
        <begin position="20"/>
        <end position="200"/>
    </location>
</feature>
<sequence length="200" mass="20464">MIVAASLVAAMGVAPGAAASALVGDERSPGWRELPVSVANPDVPRTVIEQLPEAVQQSQVVIDDGFVPGSPIVYPDGTPVEGQAPDVVARIAGARADCGGRATGSGLGSWGAESTCGVAVFGSPGYVRGYSWWVPMTVSAKACAQGRGFNSQGVRTWYGLGVCGSSHYNFGVPWGNILSNPSVRVKSMSPPSGVTVDWSS</sequence>
<organism evidence="2 3">
    <name type="scientific">Cellulomonas hominis</name>
    <dbReference type="NCBI Taxonomy" id="156981"/>
    <lineage>
        <taxon>Bacteria</taxon>
        <taxon>Bacillati</taxon>
        <taxon>Actinomycetota</taxon>
        <taxon>Actinomycetes</taxon>
        <taxon>Micrococcales</taxon>
        <taxon>Cellulomonadaceae</taxon>
        <taxon>Cellulomonas</taxon>
    </lineage>
</organism>
<evidence type="ECO:0000313" key="2">
    <source>
        <dbReference type="EMBL" id="TKR23499.1"/>
    </source>
</evidence>